<protein>
    <submittedName>
        <fullName evidence="6">Patatin</fullName>
    </submittedName>
</protein>
<accession>A0A0C7NHC0</accession>
<evidence type="ECO:0000259" key="5">
    <source>
        <dbReference type="PROSITE" id="PS51635"/>
    </source>
</evidence>
<dbReference type="InterPro" id="IPR016035">
    <property type="entry name" value="Acyl_Trfase/lysoPLipase"/>
</dbReference>
<name>A0A0C7NHC0_DEFTU</name>
<evidence type="ECO:0000256" key="2">
    <source>
        <dbReference type="ARBA" id="ARBA00022963"/>
    </source>
</evidence>
<keyword evidence="2 4" id="KW-0442">Lipid degradation</keyword>
<feature type="short sequence motif" description="GXSXG" evidence="4">
    <location>
        <begin position="37"/>
        <end position="41"/>
    </location>
</feature>
<feature type="short sequence motif" description="DGA/G" evidence="4">
    <location>
        <begin position="166"/>
        <end position="168"/>
    </location>
</feature>
<dbReference type="SUPFAM" id="SSF52151">
    <property type="entry name" value="FabD/lysophospholipase-like"/>
    <property type="match status" value="1"/>
</dbReference>
<dbReference type="AlphaFoldDB" id="A0A0C7NHC0"/>
<dbReference type="InterPro" id="IPR050301">
    <property type="entry name" value="NTE"/>
</dbReference>
<dbReference type="GO" id="GO:0016787">
    <property type="term" value="F:hydrolase activity"/>
    <property type="evidence" value="ECO:0007669"/>
    <property type="project" value="UniProtKB-UniRule"/>
</dbReference>
<feature type="domain" description="PNPLA" evidence="5">
    <location>
        <begin position="6"/>
        <end position="179"/>
    </location>
</feature>
<organism evidence="6 7">
    <name type="scientific">Defluviitoga tunisiensis</name>
    <dbReference type="NCBI Taxonomy" id="1006576"/>
    <lineage>
        <taxon>Bacteria</taxon>
        <taxon>Thermotogati</taxon>
        <taxon>Thermotogota</taxon>
        <taxon>Thermotogae</taxon>
        <taxon>Petrotogales</taxon>
        <taxon>Petrotogaceae</taxon>
        <taxon>Defluviitoga</taxon>
    </lineage>
</organism>
<evidence type="ECO:0000313" key="6">
    <source>
        <dbReference type="EMBL" id="CEP77366.1"/>
    </source>
</evidence>
<dbReference type="KEGG" id="dtn:DTL3_0032"/>
<evidence type="ECO:0000256" key="3">
    <source>
        <dbReference type="ARBA" id="ARBA00023098"/>
    </source>
</evidence>
<sequence>MKKYGLALGSGGARGAAHVGLIEIINKREINIEVVTGSSAGAIVGAFFALYPKANLVRVFDRVIKKNIDIINSNFKILNKKITNFPKMIAGKSFLQNDFVYDIYKELYGRKRFSECKIKLGIVSYDLESGQEIEITEGYIIDAVMASSNVPGVFPPLRLGGMQHLDGGVLNPIPVNFAKKLGANYVIASDLSYQSNNNIKYDNGLDFLLSIDDNKNDLMNRYELKNANEIYKYPLTYSWVDFSAFNDIYIQSKSYIIEQLEREGIQS</sequence>
<dbReference type="PATRIC" id="fig|1006576.9.peg.29"/>
<keyword evidence="1 4" id="KW-0378">Hydrolase</keyword>
<evidence type="ECO:0000256" key="1">
    <source>
        <dbReference type="ARBA" id="ARBA00022801"/>
    </source>
</evidence>
<dbReference type="Gene3D" id="3.40.1090.10">
    <property type="entry name" value="Cytosolic phospholipase A2 catalytic domain"/>
    <property type="match status" value="2"/>
</dbReference>
<dbReference type="RefSeq" id="WP_045087005.1">
    <property type="nucleotide sequence ID" value="NZ_LN824141.1"/>
</dbReference>
<keyword evidence="7" id="KW-1185">Reference proteome</keyword>
<dbReference type="PROSITE" id="PS51635">
    <property type="entry name" value="PNPLA"/>
    <property type="match status" value="1"/>
</dbReference>
<reference evidence="7" key="1">
    <citation type="submission" date="2014-11" db="EMBL/GenBank/DDBJ databases">
        <authorList>
            <person name="Wibberg D."/>
        </authorList>
    </citation>
    <scope>NUCLEOTIDE SEQUENCE [LARGE SCALE GENOMIC DNA]</scope>
    <source>
        <strain evidence="7">L3</strain>
    </source>
</reference>
<dbReference type="EMBL" id="LN824141">
    <property type="protein sequence ID" value="CEP77366.1"/>
    <property type="molecule type" value="Genomic_DNA"/>
</dbReference>
<feature type="active site" description="Nucleophile" evidence="4">
    <location>
        <position position="39"/>
    </location>
</feature>
<dbReference type="Pfam" id="PF01734">
    <property type="entry name" value="Patatin"/>
    <property type="match status" value="1"/>
</dbReference>
<dbReference type="InterPro" id="IPR002641">
    <property type="entry name" value="PNPLA_dom"/>
</dbReference>
<evidence type="ECO:0000313" key="7">
    <source>
        <dbReference type="Proteomes" id="UP000032809"/>
    </source>
</evidence>
<keyword evidence="3 4" id="KW-0443">Lipid metabolism</keyword>
<feature type="active site" description="Proton acceptor" evidence="4">
    <location>
        <position position="166"/>
    </location>
</feature>
<proteinExistence type="predicted"/>
<dbReference type="PANTHER" id="PTHR14226:SF29">
    <property type="entry name" value="NEUROPATHY TARGET ESTERASE SWS"/>
    <property type="match status" value="1"/>
</dbReference>
<dbReference type="OrthoDB" id="9770965at2"/>
<dbReference type="STRING" id="1006576.DTL3_0032"/>
<dbReference type="PANTHER" id="PTHR14226">
    <property type="entry name" value="NEUROPATHY TARGET ESTERASE/SWISS CHEESE D.MELANOGASTER"/>
    <property type="match status" value="1"/>
</dbReference>
<dbReference type="Proteomes" id="UP000032809">
    <property type="component" value="Chromosome I"/>
</dbReference>
<evidence type="ECO:0000256" key="4">
    <source>
        <dbReference type="PROSITE-ProRule" id="PRU01161"/>
    </source>
</evidence>
<dbReference type="HOGENOM" id="CLU_047251_4_2_0"/>
<dbReference type="GO" id="GO:0016042">
    <property type="term" value="P:lipid catabolic process"/>
    <property type="evidence" value="ECO:0007669"/>
    <property type="project" value="UniProtKB-UniRule"/>
</dbReference>
<comment type="caution">
    <text evidence="4">Lacks conserved residue(s) required for the propagation of feature annotation.</text>
</comment>
<gene>
    <name evidence="6" type="ORF">DTL3_0032</name>
</gene>